<dbReference type="RefSeq" id="WP_062248754.1">
    <property type="nucleotide sequence ID" value="NZ_MRCA01000001.1"/>
</dbReference>
<dbReference type="EMBL" id="MRCA01000001">
    <property type="protein sequence ID" value="OKH16615.1"/>
    <property type="molecule type" value="Genomic_DNA"/>
</dbReference>
<dbReference type="AlphaFoldDB" id="A0A1U7H5R1"/>
<gene>
    <name evidence="1" type="ORF">NIES592_03015</name>
</gene>
<proteinExistence type="predicted"/>
<accession>A0A1U7H5R1</accession>
<evidence type="ECO:0000313" key="2">
    <source>
        <dbReference type="Proteomes" id="UP000186391"/>
    </source>
</evidence>
<dbReference type="Proteomes" id="UP000186391">
    <property type="component" value="Unassembled WGS sequence"/>
</dbReference>
<sequence>MNRPLVKTSFFVESKEHLRVGIPPTLATCPLFESGSWLITSRPTDTSGKRTSQQVGRYTIISEYQFVQVLSLGQSNIPFSQPTPAKSGW</sequence>
<comment type="caution">
    <text evidence="1">The sequence shown here is derived from an EMBL/GenBank/DDBJ whole genome shotgun (WGS) entry which is preliminary data.</text>
</comment>
<evidence type="ECO:0000313" key="1">
    <source>
        <dbReference type="EMBL" id="OKH16615.1"/>
    </source>
</evidence>
<organism evidence="1 2">
    <name type="scientific">Fischerella major NIES-592</name>
    <dbReference type="NCBI Taxonomy" id="210994"/>
    <lineage>
        <taxon>Bacteria</taxon>
        <taxon>Bacillati</taxon>
        <taxon>Cyanobacteriota</taxon>
        <taxon>Cyanophyceae</taxon>
        <taxon>Nostocales</taxon>
        <taxon>Hapalosiphonaceae</taxon>
        <taxon>Fischerella</taxon>
    </lineage>
</organism>
<name>A0A1U7H5R1_9CYAN</name>
<protein>
    <submittedName>
        <fullName evidence="1">Uncharacterized protein</fullName>
    </submittedName>
</protein>
<keyword evidence="2" id="KW-1185">Reference proteome</keyword>
<reference evidence="1 2" key="1">
    <citation type="submission" date="2016-11" db="EMBL/GenBank/DDBJ databases">
        <title>Draft Genome Sequences of Nine Cyanobacterial Strains from Diverse Habitats.</title>
        <authorList>
            <person name="Zhu T."/>
            <person name="Hou S."/>
            <person name="Lu X."/>
            <person name="Hess W.R."/>
        </authorList>
    </citation>
    <scope>NUCLEOTIDE SEQUENCE [LARGE SCALE GENOMIC DNA]</scope>
    <source>
        <strain evidence="1 2">NIES-592</strain>
    </source>
</reference>